<organism evidence="1 2">
    <name type="scientific">Elizabethkingia occulta</name>
    <dbReference type="NCBI Taxonomy" id="1867263"/>
    <lineage>
        <taxon>Bacteria</taxon>
        <taxon>Pseudomonadati</taxon>
        <taxon>Bacteroidota</taxon>
        <taxon>Flavobacteriia</taxon>
        <taxon>Flavobacteriales</taxon>
        <taxon>Weeksellaceae</taxon>
        <taxon>Elizabethkingia</taxon>
    </lineage>
</organism>
<protein>
    <submittedName>
        <fullName evidence="1">Uncharacterized protein</fullName>
    </submittedName>
</protein>
<sequence>MIKQIFIYLFPIFMFFSNQKHKVDLEFVRSNYNKAVIDKSLCDSMIKDLQQADHDTVLFAYLGGLETVWAKHIINPISKLKTFNKGKRKIELAIQKEPENIEIRFIRLSVQKNAPSFLGYNKNIKEDLVFIETHRKEIKKQILLDNVDKLLKHSK</sequence>
<name>A0A1T3MWX0_9FLAO</name>
<dbReference type="EMBL" id="MAHX01000004">
    <property type="protein sequence ID" value="OPC69009.1"/>
    <property type="molecule type" value="Genomic_DNA"/>
</dbReference>
<evidence type="ECO:0000313" key="1">
    <source>
        <dbReference type="EMBL" id="OPC69009.1"/>
    </source>
</evidence>
<dbReference type="AlphaFoldDB" id="A0A1T3MWX0"/>
<dbReference type="Proteomes" id="UP000190813">
    <property type="component" value="Unassembled WGS sequence"/>
</dbReference>
<evidence type="ECO:0000313" key="2">
    <source>
        <dbReference type="Proteomes" id="UP000190813"/>
    </source>
</evidence>
<keyword evidence="2" id="KW-1185">Reference proteome</keyword>
<comment type="caution">
    <text evidence="1">The sequence shown here is derived from an EMBL/GenBank/DDBJ whole genome shotgun (WGS) entry which is preliminary data.</text>
</comment>
<reference evidence="1 2" key="1">
    <citation type="submission" date="2016-06" db="EMBL/GenBank/DDBJ databases">
        <title>Revisiting the taxonomy of the Elizabethkingia Genus based on Whole-Genome Sequencing, Optical Mapping, and MALDI-TOF.</title>
        <authorList>
            <person name="Nicholson A.C."/>
        </authorList>
    </citation>
    <scope>NUCLEOTIDE SEQUENCE [LARGE SCALE GENOMIC DNA]</scope>
    <source>
        <strain evidence="1 2">G4070</strain>
    </source>
</reference>
<accession>A0A1T3MWX0</accession>
<gene>
    <name evidence="1" type="ORF">BAZ10_00250</name>
</gene>
<proteinExistence type="predicted"/>